<evidence type="ECO:0000313" key="2">
    <source>
        <dbReference type="Proteomes" id="UP000243006"/>
    </source>
</evidence>
<sequence>VELTTSSPFVSIDAVQIVSNPNHELCSKCSHIDYNIVREPPFPKPPLVQSTADTFFTDRDLKQDQVYMYRIGARRTNSNGAVYFSPPLIYSHSWSFCGDGNLDE</sequence>
<gene>
    <name evidence="1" type="ORF">D917_09190</name>
</gene>
<proteinExistence type="predicted"/>
<dbReference type="PANTHER" id="PTHR46130">
    <property type="entry name" value="LAMGL DOMAIN-CONTAINING PROTEIN"/>
    <property type="match status" value="1"/>
</dbReference>
<comment type="caution">
    <text evidence="1">The sequence shown here is derived from an EMBL/GenBank/DDBJ whole genome shotgun (WGS) entry which is preliminary data.</text>
</comment>
<feature type="non-terminal residue" evidence="1">
    <location>
        <position position="1"/>
    </location>
</feature>
<dbReference type="Proteomes" id="UP000243006">
    <property type="component" value="Unassembled WGS sequence"/>
</dbReference>
<reference evidence="1 2" key="1">
    <citation type="submission" date="2015-04" db="EMBL/GenBank/DDBJ databases">
        <title>Draft genome of the roundworm Trichinella nativa.</title>
        <authorList>
            <person name="Mitreva M."/>
        </authorList>
    </citation>
    <scope>NUCLEOTIDE SEQUENCE [LARGE SCALE GENOMIC DNA]</scope>
    <source>
        <strain evidence="1 2">ISS45</strain>
    </source>
</reference>
<accession>A0A1Y3EMM4</accession>
<dbReference type="GO" id="GO:0006508">
    <property type="term" value="P:proteolysis"/>
    <property type="evidence" value="ECO:0007669"/>
    <property type="project" value="TreeGrafter"/>
</dbReference>
<dbReference type="AlphaFoldDB" id="A0A1Y3EMM4"/>
<evidence type="ECO:0000313" key="1">
    <source>
        <dbReference type="EMBL" id="OUC44358.1"/>
    </source>
</evidence>
<dbReference type="InterPro" id="IPR043543">
    <property type="entry name" value="PAPPA/PAPPA2"/>
</dbReference>
<dbReference type="GO" id="GO:0004222">
    <property type="term" value="F:metalloendopeptidase activity"/>
    <property type="evidence" value="ECO:0007669"/>
    <property type="project" value="TreeGrafter"/>
</dbReference>
<dbReference type="GO" id="GO:0007166">
    <property type="term" value="P:cell surface receptor signaling pathway"/>
    <property type="evidence" value="ECO:0007669"/>
    <property type="project" value="TreeGrafter"/>
</dbReference>
<protein>
    <recommendedName>
        <fullName evidence="3">Fibronectin type-III domain-containing protein</fullName>
    </recommendedName>
</protein>
<dbReference type="EMBL" id="LVZM01012734">
    <property type="protein sequence ID" value="OUC44358.1"/>
    <property type="molecule type" value="Genomic_DNA"/>
</dbReference>
<evidence type="ECO:0008006" key="3">
    <source>
        <dbReference type="Google" id="ProtNLM"/>
    </source>
</evidence>
<dbReference type="PANTHER" id="PTHR46130:SF3">
    <property type="entry name" value="CHROMOSOME UNDETERMINED SCAFFOLD_33, WHOLE GENOME SHOTGUN SEQUENCE"/>
    <property type="match status" value="1"/>
</dbReference>
<name>A0A1Y3EMM4_9BILA</name>
<dbReference type="GO" id="GO:0005615">
    <property type="term" value="C:extracellular space"/>
    <property type="evidence" value="ECO:0007669"/>
    <property type="project" value="TreeGrafter"/>
</dbReference>
<organism evidence="1 2">
    <name type="scientific">Trichinella nativa</name>
    <dbReference type="NCBI Taxonomy" id="6335"/>
    <lineage>
        <taxon>Eukaryota</taxon>
        <taxon>Metazoa</taxon>
        <taxon>Ecdysozoa</taxon>
        <taxon>Nematoda</taxon>
        <taxon>Enoplea</taxon>
        <taxon>Dorylaimia</taxon>
        <taxon>Trichinellida</taxon>
        <taxon>Trichinellidae</taxon>
        <taxon>Trichinella</taxon>
    </lineage>
</organism>